<protein>
    <submittedName>
        <fullName evidence="1">Uncharacterized protein</fullName>
    </submittedName>
</protein>
<gene>
    <name evidence="1" type="ORF">SVUK_LOCUS19091</name>
</gene>
<evidence type="ECO:0000313" key="2">
    <source>
        <dbReference type="Proteomes" id="UP000270094"/>
    </source>
</evidence>
<keyword evidence="2" id="KW-1185">Reference proteome</keyword>
<accession>A0A3P7JSU8</accession>
<proteinExistence type="predicted"/>
<dbReference type="Proteomes" id="UP000270094">
    <property type="component" value="Unassembled WGS sequence"/>
</dbReference>
<dbReference type="AlphaFoldDB" id="A0A3P7JSU8"/>
<evidence type="ECO:0000313" key="1">
    <source>
        <dbReference type="EMBL" id="VDM84093.1"/>
    </source>
</evidence>
<sequence length="107" mass="12235">MLVYSDKKGKREDYIERRGGLPNGPCGCTSRVQTNFLYLLLKLSAQVFKRLSHAIEVAMLLLQAKYWPGAEEFAKARIMKKKYLEDPLAKELLKPKEVVGDDPIPLR</sequence>
<name>A0A3P7JSU8_STRVU</name>
<reference evidence="1 2" key="1">
    <citation type="submission" date="2018-11" db="EMBL/GenBank/DDBJ databases">
        <authorList>
            <consortium name="Pathogen Informatics"/>
        </authorList>
    </citation>
    <scope>NUCLEOTIDE SEQUENCE [LARGE SCALE GENOMIC DNA]</scope>
</reference>
<dbReference type="EMBL" id="UYYB01127551">
    <property type="protein sequence ID" value="VDM84093.1"/>
    <property type="molecule type" value="Genomic_DNA"/>
</dbReference>
<organism evidence="1 2">
    <name type="scientific">Strongylus vulgaris</name>
    <name type="common">Blood worm</name>
    <dbReference type="NCBI Taxonomy" id="40348"/>
    <lineage>
        <taxon>Eukaryota</taxon>
        <taxon>Metazoa</taxon>
        <taxon>Ecdysozoa</taxon>
        <taxon>Nematoda</taxon>
        <taxon>Chromadorea</taxon>
        <taxon>Rhabditida</taxon>
        <taxon>Rhabditina</taxon>
        <taxon>Rhabditomorpha</taxon>
        <taxon>Strongyloidea</taxon>
        <taxon>Strongylidae</taxon>
        <taxon>Strongylus</taxon>
    </lineage>
</organism>